<gene>
    <name evidence="1" type="ORF">L6164_011364</name>
</gene>
<name>A0ACB9P898_BAUVA</name>
<dbReference type="Proteomes" id="UP000828941">
    <property type="component" value="Chromosome 5"/>
</dbReference>
<evidence type="ECO:0000313" key="1">
    <source>
        <dbReference type="EMBL" id="KAI4344094.1"/>
    </source>
</evidence>
<dbReference type="EMBL" id="CM039430">
    <property type="protein sequence ID" value="KAI4344094.1"/>
    <property type="molecule type" value="Genomic_DNA"/>
</dbReference>
<organism evidence="1 2">
    <name type="scientific">Bauhinia variegata</name>
    <name type="common">Purple orchid tree</name>
    <name type="synonym">Phanera variegata</name>
    <dbReference type="NCBI Taxonomy" id="167791"/>
    <lineage>
        <taxon>Eukaryota</taxon>
        <taxon>Viridiplantae</taxon>
        <taxon>Streptophyta</taxon>
        <taxon>Embryophyta</taxon>
        <taxon>Tracheophyta</taxon>
        <taxon>Spermatophyta</taxon>
        <taxon>Magnoliopsida</taxon>
        <taxon>eudicotyledons</taxon>
        <taxon>Gunneridae</taxon>
        <taxon>Pentapetalae</taxon>
        <taxon>rosids</taxon>
        <taxon>fabids</taxon>
        <taxon>Fabales</taxon>
        <taxon>Fabaceae</taxon>
        <taxon>Cercidoideae</taxon>
        <taxon>Cercideae</taxon>
        <taxon>Bauhiniinae</taxon>
        <taxon>Bauhinia</taxon>
    </lineage>
</organism>
<proteinExistence type="predicted"/>
<accession>A0ACB9P898</accession>
<keyword evidence="2" id="KW-1185">Reference proteome</keyword>
<sequence>MAAANPAPSSSFSFLFPQIWLIEAFSQTHKIQSVTDSHWLVAELEQVFKKFDVNGDGKILASELGSIMASLGEPTSEEELISIIKGVDFDGDGCINLDEFI</sequence>
<reference evidence="1 2" key="1">
    <citation type="journal article" date="2022" name="DNA Res.">
        <title>Chromosomal-level genome assembly of the orchid tree Bauhinia variegata (Leguminosae; Cercidoideae) supports the allotetraploid origin hypothesis of Bauhinia.</title>
        <authorList>
            <person name="Zhong Y."/>
            <person name="Chen Y."/>
            <person name="Zheng D."/>
            <person name="Pang J."/>
            <person name="Liu Y."/>
            <person name="Luo S."/>
            <person name="Meng S."/>
            <person name="Qian L."/>
            <person name="Wei D."/>
            <person name="Dai S."/>
            <person name="Zhou R."/>
        </authorList>
    </citation>
    <scope>NUCLEOTIDE SEQUENCE [LARGE SCALE GENOMIC DNA]</scope>
    <source>
        <strain evidence="1">BV-YZ2020</strain>
    </source>
</reference>
<comment type="caution">
    <text evidence="1">The sequence shown here is derived from an EMBL/GenBank/DDBJ whole genome shotgun (WGS) entry which is preliminary data.</text>
</comment>
<protein>
    <submittedName>
        <fullName evidence="1">Uncharacterized protein</fullName>
    </submittedName>
</protein>
<evidence type="ECO:0000313" key="2">
    <source>
        <dbReference type="Proteomes" id="UP000828941"/>
    </source>
</evidence>